<feature type="transmembrane region" description="Helical" evidence="11">
    <location>
        <begin position="336"/>
        <end position="353"/>
    </location>
</feature>
<comment type="similarity">
    <text evidence="2">Belongs to the monovalent cation:proton antiporter 2 (CPA2) transporter (TC 2.A.37) family.</text>
</comment>
<proteinExistence type="inferred from homology"/>
<dbReference type="PANTHER" id="PTHR43562">
    <property type="entry name" value="NAPA-TYPE SODIUM/HYDROGEN ANTIPORTER"/>
    <property type="match status" value="1"/>
</dbReference>
<feature type="transmembrane region" description="Helical" evidence="11">
    <location>
        <begin position="53"/>
        <end position="70"/>
    </location>
</feature>
<dbReference type="GO" id="GO:0015297">
    <property type="term" value="F:antiporter activity"/>
    <property type="evidence" value="ECO:0007669"/>
    <property type="project" value="UniProtKB-KW"/>
</dbReference>
<evidence type="ECO:0000256" key="4">
    <source>
        <dbReference type="ARBA" id="ARBA00022449"/>
    </source>
</evidence>
<feature type="transmembrane region" description="Helical" evidence="11">
    <location>
        <begin position="82"/>
        <end position="103"/>
    </location>
</feature>
<dbReference type="GO" id="GO:0006814">
    <property type="term" value="P:sodium ion transport"/>
    <property type="evidence" value="ECO:0007669"/>
    <property type="project" value="UniProtKB-KW"/>
</dbReference>
<feature type="transmembrane region" description="Helical" evidence="11">
    <location>
        <begin position="214"/>
        <end position="232"/>
    </location>
</feature>
<evidence type="ECO:0000256" key="1">
    <source>
        <dbReference type="ARBA" id="ARBA00004141"/>
    </source>
</evidence>
<dbReference type="RefSeq" id="WP_031645872.1">
    <property type="nucleotide sequence ID" value="NZ_CP014254.1"/>
</dbReference>
<dbReference type="EMBL" id="AAAKQF010000021">
    <property type="protein sequence ID" value="EAC9041606.1"/>
    <property type="molecule type" value="Genomic_DNA"/>
</dbReference>
<dbReference type="Pfam" id="PF00999">
    <property type="entry name" value="Na_H_Exchanger"/>
    <property type="match status" value="1"/>
</dbReference>
<keyword evidence="5 11" id="KW-0812">Transmembrane</keyword>
<keyword evidence="7" id="KW-0915">Sodium</keyword>
<keyword evidence="10" id="KW-0739">Sodium transport</keyword>
<reference evidence="14 15" key="1">
    <citation type="submission" date="2018-10" db="EMBL/GenBank/DDBJ databases">
        <authorList>
            <consortium name="PulseNet: The National Subtyping Network for Foodborne Disease Surveillance"/>
            <person name="Tarr C.L."/>
            <person name="Trees E."/>
            <person name="Katz L.S."/>
            <person name="Carleton-Romer H.A."/>
            <person name="Stroika S."/>
            <person name="Kucerova Z."/>
            <person name="Roache K.F."/>
            <person name="Sabol A.L."/>
            <person name="Besser J."/>
            <person name="Gerner-Smidt P."/>
        </authorList>
    </citation>
    <scope>NUCLEOTIDE SEQUENCE [LARGE SCALE GENOMIC DNA]</scope>
    <source>
        <strain evidence="13 16">PNUSAL000910</strain>
        <strain evidence="14 15">PNUSAL004402</strain>
    </source>
</reference>
<sequence>MEKIYLAIALVLLTSQIFGAVATRIGLPKIVGELLVGVVLGPSLLNLIEPGEFLHIFSEIGVLLLMFIAGMETDFKKLMANLKPSIVVALFGVIVPLVAFSLFGKFLHMDTMQALFVGIIFSATSVSITVKIFMDNNILQTKVAAIVLGAAVIDDILAVLAISIYKSVDNLSTANLLSIAWDLLITKLIFFLSVYLFYKFVLPWLKHYSEKWEWSFLPVIMTLIACFLWGYFAELMGLSAVLGSFFFGLMLAISGAKQHIEKEIDVIANSIFIPLFLTSIGAAITLSDITVNLVPILIGTLLAIITKLGSCYFAAKAGKLTHPEALLIGSGMMSRGEMALVTLNIGISMHFIGEQYYSILVAIIVMTTILSPFFIKYSLQKIKL</sequence>
<comment type="caution">
    <text evidence="14">The sequence shown here is derived from an EMBL/GenBank/DDBJ whole genome shotgun (WGS) entry which is preliminary data.</text>
</comment>
<organism evidence="14 15">
    <name type="scientific">Listeria monocytogenes</name>
    <dbReference type="NCBI Taxonomy" id="1639"/>
    <lineage>
        <taxon>Bacteria</taxon>
        <taxon>Bacillati</taxon>
        <taxon>Bacillota</taxon>
        <taxon>Bacilli</taxon>
        <taxon>Bacillales</taxon>
        <taxon>Listeriaceae</taxon>
        <taxon>Listeria</taxon>
    </lineage>
</organism>
<feature type="transmembrane region" description="Helical" evidence="11">
    <location>
        <begin position="266"/>
        <end position="287"/>
    </location>
</feature>
<evidence type="ECO:0000259" key="12">
    <source>
        <dbReference type="Pfam" id="PF00999"/>
    </source>
</evidence>
<evidence type="ECO:0000313" key="14">
    <source>
        <dbReference type="EMBL" id="EAK8899080.1"/>
    </source>
</evidence>
<dbReference type="Proteomes" id="UP000354255">
    <property type="component" value="Unassembled WGS sequence"/>
</dbReference>
<evidence type="ECO:0000313" key="13">
    <source>
        <dbReference type="EMBL" id="EAC9041606.1"/>
    </source>
</evidence>
<keyword evidence="6 11" id="KW-1133">Transmembrane helix</keyword>
<dbReference type="Gene3D" id="1.20.1530.20">
    <property type="match status" value="1"/>
</dbReference>
<evidence type="ECO:0000313" key="16">
    <source>
        <dbReference type="Proteomes" id="UP000354255"/>
    </source>
</evidence>
<feature type="transmembrane region" description="Helical" evidence="11">
    <location>
        <begin position="238"/>
        <end position="254"/>
    </location>
</feature>
<evidence type="ECO:0000256" key="8">
    <source>
        <dbReference type="ARBA" id="ARBA00023065"/>
    </source>
</evidence>
<dbReference type="InterPro" id="IPR006153">
    <property type="entry name" value="Cation/H_exchanger_TM"/>
</dbReference>
<dbReference type="AlphaFoldDB" id="A0A683YQF1"/>
<accession>A0A683YQF1</accession>
<name>A0A683YQF1_LISMN</name>
<gene>
    <name evidence="14" type="ORF">D7104_15450</name>
    <name evidence="13" type="ORF">KV70_15490</name>
</gene>
<feature type="domain" description="Cation/H+ exchanger transmembrane" evidence="12">
    <location>
        <begin position="15"/>
        <end position="376"/>
    </location>
</feature>
<evidence type="ECO:0000256" key="7">
    <source>
        <dbReference type="ARBA" id="ARBA00023053"/>
    </source>
</evidence>
<evidence type="ECO:0000256" key="9">
    <source>
        <dbReference type="ARBA" id="ARBA00023136"/>
    </source>
</evidence>
<evidence type="ECO:0000256" key="10">
    <source>
        <dbReference type="ARBA" id="ARBA00023201"/>
    </source>
</evidence>
<evidence type="ECO:0000256" key="2">
    <source>
        <dbReference type="ARBA" id="ARBA00005551"/>
    </source>
</evidence>
<evidence type="ECO:0000256" key="3">
    <source>
        <dbReference type="ARBA" id="ARBA00022448"/>
    </source>
</evidence>
<dbReference type="InterPro" id="IPR038770">
    <property type="entry name" value="Na+/solute_symporter_sf"/>
</dbReference>
<keyword evidence="9 11" id="KW-0472">Membrane</keyword>
<dbReference type="GO" id="GO:1902600">
    <property type="term" value="P:proton transmembrane transport"/>
    <property type="evidence" value="ECO:0007669"/>
    <property type="project" value="InterPro"/>
</dbReference>
<feature type="transmembrane region" description="Helical" evidence="11">
    <location>
        <begin position="359"/>
        <end position="379"/>
    </location>
</feature>
<dbReference type="EMBL" id="AACJYH010000021">
    <property type="protein sequence ID" value="EAK8899080.1"/>
    <property type="molecule type" value="Genomic_DNA"/>
</dbReference>
<evidence type="ECO:0000313" key="15">
    <source>
        <dbReference type="Proteomes" id="UP000350032"/>
    </source>
</evidence>
<feature type="transmembrane region" description="Helical" evidence="11">
    <location>
        <begin position="293"/>
        <end position="315"/>
    </location>
</feature>
<feature type="transmembrane region" description="Helical" evidence="11">
    <location>
        <begin position="115"/>
        <end position="134"/>
    </location>
</feature>
<dbReference type="PANTHER" id="PTHR43562:SF3">
    <property type="entry name" value="SODIUM ION_PROTON EXCHANGER (EUROFUNG)"/>
    <property type="match status" value="1"/>
</dbReference>
<dbReference type="GO" id="GO:0016020">
    <property type="term" value="C:membrane"/>
    <property type="evidence" value="ECO:0007669"/>
    <property type="project" value="UniProtKB-SubCell"/>
</dbReference>
<protein>
    <submittedName>
        <fullName evidence="14">Cation:proton antiporter</fullName>
    </submittedName>
</protein>
<dbReference type="Proteomes" id="UP000350032">
    <property type="component" value="Unassembled WGS sequence"/>
</dbReference>
<evidence type="ECO:0000256" key="6">
    <source>
        <dbReference type="ARBA" id="ARBA00022989"/>
    </source>
</evidence>
<keyword evidence="4" id="KW-0050">Antiport</keyword>
<keyword evidence="3" id="KW-0813">Transport</keyword>
<comment type="subcellular location">
    <subcellularLocation>
        <location evidence="1">Membrane</location>
        <topology evidence="1">Multi-pass membrane protein</topology>
    </subcellularLocation>
</comment>
<evidence type="ECO:0000256" key="11">
    <source>
        <dbReference type="SAM" id="Phobius"/>
    </source>
</evidence>
<feature type="transmembrane region" description="Helical" evidence="11">
    <location>
        <begin position="184"/>
        <end position="202"/>
    </location>
</feature>
<evidence type="ECO:0000256" key="5">
    <source>
        <dbReference type="ARBA" id="ARBA00022692"/>
    </source>
</evidence>
<feature type="transmembrane region" description="Helical" evidence="11">
    <location>
        <begin position="143"/>
        <end position="164"/>
    </location>
</feature>
<keyword evidence="8" id="KW-0406">Ion transport</keyword>